<keyword evidence="1" id="KW-1133">Transmembrane helix</keyword>
<dbReference type="EnsemblMetazoa" id="HelroT181079">
    <property type="protein sequence ID" value="HelroP181079"/>
    <property type="gene ID" value="HelroG181079"/>
</dbReference>
<evidence type="ECO:0000313" key="3">
    <source>
        <dbReference type="EnsemblMetazoa" id="HelroP181079"/>
    </source>
</evidence>
<keyword evidence="1" id="KW-0812">Transmembrane</keyword>
<dbReference type="InParanoid" id="T1FGL3"/>
<reference evidence="3" key="3">
    <citation type="submission" date="2015-06" db="UniProtKB">
        <authorList>
            <consortium name="EnsemblMetazoa"/>
        </authorList>
    </citation>
    <scope>IDENTIFICATION</scope>
</reference>
<organism evidence="3 4">
    <name type="scientific">Helobdella robusta</name>
    <name type="common">Californian leech</name>
    <dbReference type="NCBI Taxonomy" id="6412"/>
    <lineage>
        <taxon>Eukaryota</taxon>
        <taxon>Metazoa</taxon>
        <taxon>Spiralia</taxon>
        <taxon>Lophotrochozoa</taxon>
        <taxon>Annelida</taxon>
        <taxon>Clitellata</taxon>
        <taxon>Hirudinea</taxon>
        <taxon>Rhynchobdellida</taxon>
        <taxon>Glossiphoniidae</taxon>
        <taxon>Helobdella</taxon>
    </lineage>
</organism>
<reference evidence="4" key="1">
    <citation type="submission" date="2012-12" db="EMBL/GenBank/DDBJ databases">
        <authorList>
            <person name="Hellsten U."/>
            <person name="Grimwood J."/>
            <person name="Chapman J.A."/>
            <person name="Shapiro H."/>
            <person name="Aerts A."/>
            <person name="Otillar R.P."/>
            <person name="Terry A.Y."/>
            <person name="Boore J.L."/>
            <person name="Simakov O."/>
            <person name="Marletaz F."/>
            <person name="Cho S.-J."/>
            <person name="Edsinger-Gonzales E."/>
            <person name="Havlak P."/>
            <person name="Kuo D.-H."/>
            <person name="Larsson T."/>
            <person name="Lv J."/>
            <person name="Arendt D."/>
            <person name="Savage R."/>
            <person name="Osoegawa K."/>
            <person name="de Jong P."/>
            <person name="Lindberg D.R."/>
            <person name="Seaver E.C."/>
            <person name="Weisblat D.A."/>
            <person name="Putnam N.H."/>
            <person name="Grigoriev I.V."/>
            <person name="Rokhsar D.S."/>
        </authorList>
    </citation>
    <scope>NUCLEOTIDE SEQUENCE</scope>
</reference>
<dbReference type="RefSeq" id="XP_009028603.1">
    <property type="nucleotide sequence ID" value="XM_009030355.1"/>
</dbReference>
<feature type="transmembrane region" description="Helical" evidence="1">
    <location>
        <begin position="50"/>
        <end position="73"/>
    </location>
</feature>
<sequence>MRTRQRIINFYDRQGSLGIRTQTRPLLLTQKVYYNTLVKRKKKFESLKEYVSCLTFNIYLNVYPYFLKVLILFSSHQPPNQINTKANKKKFKGGYENHKIVRNNNNDNGDKTYTIINNDYLGMSAHASVAVAAASAAKNYQTNTSNILPGDTLTTKSTTSSFDFRTFFSDCNQSDVYSVIVMYLLDSRESISDLKIIFLVGGQESCESLCEKLRSKREYKMLHDVPTRILLEGLYGASKEKNFISAKMSNIVYKFENKEVSMPQVETRKQVVECLFDNPLHIQLSVQLELPRNQLNDTLFYSTVEIWHNNLNVNQMPLQIFLQEKCHVND</sequence>
<evidence type="ECO:0000313" key="4">
    <source>
        <dbReference type="Proteomes" id="UP000015101"/>
    </source>
</evidence>
<keyword evidence="4" id="KW-1185">Reference proteome</keyword>
<dbReference type="EMBL" id="KB097620">
    <property type="protein sequence ID" value="ESN93333.1"/>
    <property type="molecule type" value="Genomic_DNA"/>
</dbReference>
<proteinExistence type="predicted"/>
<dbReference type="CTD" id="20207962"/>
<protein>
    <submittedName>
        <fullName evidence="2 3">Uncharacterized protein</fullName>
    </submittedName>
</protein>
<evidence type="ECO:0000313" key="2">
    <source>
        <dbReference type="EMBL" id="ESN93333.1"/>
    </source>
</evidence>
<name>T1FGL3_HELRO</name>
<reference evidence="2 4" key="2">
    <citation type="journal article" date="2013" name="Nature">
        <title>Insights into bilaterian evolution from three spiralian genomes.</title>
        <authorList>
            <person name="Simakov O."/>
            <person name="Marletaz F."/>
            <person name="Cho S.J."/>
            <person name="Edsinger-Gonzales E."/>
            <person name="Havlak P."/>
            <person name="Hellsten U."/>
            <person name="Kuo D.H."/>
            <person name="Larsson T."/>
            <person name="Lv J."/>
            <person name="Arendt D."/>
            <person name="Savage R."/>
            <person name="Osoegawa K."/>
            <person name="de Jong P."/>
            <person name="Grimwood J."/>
            <person name="Chapman J.A."/>
            <person name="Shapiro H."/>
            <person name="Aerts A."/>
            <person name="Otillar R.P."/>
            <person name="Terry A.Y."/>
            <person name="Boore J.L."/>
            <person name="Grigoriev I.V."/>
            <person name="Lindberg D.R."/>
            <person name="Seaver E.C."/>
            <person name="Weisblat D.A."/>
            <person name="Putnam N.H."/>
            <person name="Rokhsar D.S."/>
        </authorList>
    </citation>
    <scope>NUCLEOTIDE SEQUENCE</scope>
</reference>
<dbReference type="HOGENOM" id="CLU_842728_0_0_1"/>
<evidence type="ECO:0000256" key="1">
    <source>
        <dbReference type="SAM" id="Phobius"/>
    </source>
</evidence>
<keyword evidence="1" id="KW-0472">Membrane</keyword>
<dbReference type="AlphaFoldDB" id="T1FGL3"/>
<dbReference type="EMBL" id="AMQM01007457">
    <property type="status" value="NOT_ANNOTATED_CDS"/>
    <property type="molecule type" value="Genomic_DNA"/>
</dbReference>
<dbReference type="GeneID" id="20207962"/>
<gene>
    <name evidence="3" type="primary">20207962</name>
    <name evidence="2" type="ORF">HELRODRAFT_181079</name>
</gene>
<dbReference type="Proteomes" id="UP000015101">
    <property type="component" value="Unassembled WGS sequence"/>
</dbReference>
<dbReference type="KEGG" id="hro:HELRODRAFT_181079"/>
<accession>T1FGL3</accession>